<evidence type="ECO:0000256" key="1">
    <source>
        <dbReference type="ARBA" id="ARBA00004123"/>
    </source>
</evidence>
<keyword evidence="7" id="KW-0539">Nucleus</keyword>
<feature type="domain" description="Inner centromere protein ARK-binding" evidence="9">
    <location>
        <begin position="1187"/>
        <end position="1248"/>
    </location>
</feature>
<feature type="region of interest" description="Disordered" evidence="8">
    <location>
        <begin position="1084"/>
        <end position="1216"/>
    </location>
</feature>
<comment type="caution">
    <text evidence="10">The sequence shown here is derived from an EMBL/GenBank/DDBJ whole genome shotgun (WGS) entry which is preliminary data.</text>
</comment>
<dbReference type="Pfam" id="PF03941">
    <property type="entry name" value="INCENP_ARK-bind"/>
    <property type="match status" value="1"/>
</dbReference>
<evidence type="ECO:0000256" key="3">
    <source>
        <dbReference type="ARBA" id="ARBA00010042"/>
    </source>
</evidence>
<gene>
    <name evidence="10" type="ORF">J3D65DRAFT_619653</name>
</gene>
<evidence type="ECO:0000256" key="2">
    <source>
        <dbReference type="ARBA" id="ARBA00004186"/>
    </source>
</evidence>
<feature type="compositionally biased region" description="Basic and acidic residues" evidence="8">
    <location>
        <begin position="1271"/>
        <end position="1289"/>
    </location>
</feature>
<protein>
    <recommendedName>
        <fullName evidence="9">Inner centromere protein ARK-binding domain-containing protein</fullName>
    </recommendedName>
</protein>
<dbReference type="EMBL" id="JBBPEH010000004">
    <property type="protein sequence ID" value="KAK7539741.1"/>
    <property type="molecule type" value="Genomic_DNA"/>
</dbReference>
<feature type="compositionally biased region" description="Polar residues" evidence="8">
    <location>
        <begin position="1158"/>
        <end position="1175"/>
    </location>
</feature>
<keyword evidence="4" id="KW-0963">Cytoplasm</keyword>
<feature type="compositionally biased region" description="Basic and acidic residues" evidence="8">
    <location>
        <begin position="790"/>
        <end position="807"/>
    </location>
</feature>
<dbReference type="PANTHER" id="PTHR13142">
    <property type="entry name" value="INNER CENTROMERE PROTEIN"/>
    <property type="match status" value="1"/>
</dbReference>
<keyword evidence="5" id="KW-0159">Chromosome partition</keyword>
<feature type="compositionally biased region" description="Basic and acidic residues" evidence="8">
    <location>
        <begin position="693"/>
        <end position="738"/>
    </location>
</feature>
<feature type="compositionally biased region" description="Polar residues" evidence="8">
    <location>
        <begin position="1023"/>
        <end position="1033"/>
    </location>
</feature>
<evidence type="ECO:0000256" key="4">
    <source>
        <dbReference type="ARBA" id="ARBA00022490"/>
    </source>
</evidence>
<organism evidence="10 11">
    <name type="scientific">Phyllosticta citribraziliensis</name>
    <dbReference type="NCBI Taxonomy" id="989973"/>
    <lineage>
        <taxon>Eukaryota</taxon>
        <taxon>Fungi</taxon>
        <taxon>Dikarya</taxon>
        <taxon>Ascomycota</taxon>
        <taxon>Pezizomycotina</taxon>
        <taxon>Dothideomycetes</taxon>
        <taxon>Dothideomycetes incertae sedis</taxon>
        <taxon>Botryosphaeriales</taxon>
        <taxon>Phyllostictaceae</taxon>
        <taxon>Phyllosticta</taxon>
    </lineage>
</organism>
<keyword evidence="6" id="KW-0206">Cytoskeleton</keyword>
<feature type="compositionally biased region" description="Polar residues" evidence="8">
    <location>
        <begin position="951"/>
        <end position="967"/>
    </location>
</feature>
<evidence type="ECO:0000256" key="6">
    <source>
        <dbReference type="ARBA" id="ARBA00023212"/>
    </source>
</evidence>
<feature type="compositionally biased region" description="Polar residues" evidence="8">
    <location>
        <begin position="436"/>
        <end position="449"/>
    </location>
</feature>
<evidence type="ECO:0000256" key="8">
    <source>
        <dbReference type="SAM" id="MobiDB-lite"/>
    </source>
</evidence>
<feature type="region of interest" description="Disordered" evidence="8">
    <location>
        <begin position="65"/>
        <end position="84"/>
    </location>
</feature>
<name>A0ABR1LX55_9PEZI</name>
<feature type="compositionally biased region" description="Basic and acidic residues" evidence="8">
    <location>
        <begin position="874"/>
        <end position="894"/>
    </location>
</feature>
<feature type="compositionally biased region" description="Polar residues" evidence="8">
    <location>
        <begin position="1098"/>
        <end position="1117"/>
    </location>
</feature>
<dbReference type="InterPro" id="IPR005635">
    <property type="entry name" value="Inner_centromere_prot_ARK-bd"/>
</dbReference>
<dbReference type="Proteomes" id="UP001360953">
    <property type="component" value="Unassembled WGS sequence"/>
</dbReference>
<evidence type="ECO:0000313" key="10">
    <source>
        <dbReference type="EMBL" id="KAK7539741.1"/>
    </source>
</evidence>
<feature type="region of interest" description="Disordered" evidence="8">
    <location>
        <begin position="644"/>
        <end position="1071"/>
    </location>
</feature>
<feature type="compositionally biased region" description="Polar residues" evidence="8">
    <location>
        <begin position="124"/>
        <end position="141"/>
    </location>
</feature>
<feature type="region of interest" description="Disordered" evidence="8">
    <location>
        <begin position="120"/>
        <end position="610"/>
    </location>
</feature>
<sequence length="1301" mass="143022">MSRNKVAVGSAPWILNERQQVDQFVEQEAEEFSYSVRNELEWLNEHMADIFSQNQVDVADVFKTPGKLRGKTPRTARKKNPLETRAPLTDIFAPNLAVPPSPAPQTQFYKQVEQIQIAEDPEPSMQSPSQSTSEANNTTNPVRPGDSGYHGMTEDEMEVDHEEVVMASPRKESPAKSARSSPLKQPEMNMTTKSASASFVSAAENVEDEEENANATPSKEESDDENMTAQEDEMDLVPTQPDESPVPQEKSMQKSPQYSVGDHTASALNSIMRAEQQEDEPEEEAEELEEADEPEEPEEPAEPEEEPVENTQPEEMEGDGAKTPSEPSSPEKPFFRKSSITFSALPAREPLKKSMGSQGSRISQAGARNSYIGRLTGGKSLGGSHAILHGAVEDEAEKSVAESEDPEASKLHSKTSTQRLHERINMLAQSKEPRSSKSIPSTLGSQEPNYPQLPFVETSETAEKTKKFQAKEPSPVPETQEEDEEEDDWIAPVSKPLPAGPQRPALRKSQSVDVMEDVHDKSSIGALDEDLPEESDRPSSSAGSPAKPQLGLARSKTVPDYQSPAKVTTNHVEFAKQRRSSGCASDFGTPADASTPFGSPQRAAEGTQSAKSKFYSVLKSAKSIFASSAGVSAQAKMEALSPATMRLKQNVPPMEEVSSSRRPLSSVFDKPVNTAPPAHRQGAAETPVRRTRASFEREEKREKEAQEKRRAGEELEKLREQERKRATETANKEKEKHAAKSAKKAAANSRPDASIRAEPVASNEEEQMSEDEAPATQAPKAQPSATGTQKLKEPRSRLVKPSKESIPKPRTHIKVGLGSQRGQPTNADLSKSLHGTLAPASKPATESATNSFSRSIGPSGAPVAKPNSLALAAKNKEREEREAQRKAEKKRQIEQQRAAKLAKAEEERRRAEEERRAEAQRKAEEQKRAQEAKRAANRQALAAEARKQEQMRSQAASRQANDLATQLQHEKSKTLQSYPRGDMAGARPVSRMNTVQDFGLNRPVNPAKPAKRVFQPDDEETVSRPQVQRNAPTFQRLDAKRRKTDEDEEATDARRSMMAPPIRQSNVRKLYPERDRIMSVIDKAKDGPNKYSHGYMSAASSGSHNQPSSMLKQTVTAQHHAAHTRPAAGHPNDMATISKAKIPFADPPPSAAASSSSQQTFKTPMGKTTTSTVKTASPHFPTPELPEIATDSEDSDSDSDGGNGAAAGFRAPSWVNSPALRDLLTQQQLVDPMEVFGPIAPLQMEEIFKNKERHKRFRDRTSSANWSGSDRLTEDERKRDREARERMMKDGGWTYEGDAAA</sequence>
<proteinExistence type="inferred from homology"/>
<evidence type="ECO:0000256" key="7">
    <source>
        <dbReference type="ARBA" id="ARBA00023242"/>
    </source>
</evidence>
<comment type="similarity">
    <text evidence="3">Belongs to the INCENP family.</text>
</comment>
<feature type="compositionally biased region" description="Basic and acidic residues" evidence="8">
    <location>
        <begin position="902"/>
        <end position="934"/>
    </location>
</feature>
<reference evidence="10 11" key="1">
    <citation type="submission" date="2024-04" db="EMBL/GenBank/DDBJ databases">
        <title>Phyllosticta paracitricarpa is synonymous to the EU quarantine fungus P. citricarpa based on phylogenomic analyses.</title>
        <authorList>
            <consortium name="Lawrence Berkeley National Laboratory"/>
            <person name="Van ingen-buijs V.A."/>
            <person name="Van westerhoven A.C."/>
            <person name="Haridas S."/>
            <person name="Skiadas P."/>
            <person name="Martin F."/>
            <person name="Groenewald J.Z."/>
            <person name="Crous P.W."/>
            <person name="Seidl M.F."/>
        </authorList>
    </citation>
    <scope>NUCLEOTIDE SEQUENCE [LARGE SCALE GENOMIC DNA]</scope>
    <source>
        <strain evidence="10 11">CPC 17464</strain>
    </source>
</reference>
<feature type="compositionally biased region" description="Basic and acidic residues" evidence="8">
    <location>
        <begin position="461"/>
        <end position="470"/>
    </location>
</feature>
<dbReference type="PANTHER" id="PTHR13142:SF1">
    <property type="entry name" value="INNER CENTROMERE PROTEIN"/>
    <property type="match status" value="1"/>
</dbReference>
<feature type="compositionally biased region" description="Polar residues" evidence="8">
    <location>
        <begin position="355"/>
        <end position="367"/>
    </location>
</feature>
<feature type="compositionally biased region" description="Polar residues" evidence="8">
    <location>
        <begin position="178"/>
        <end position="199"/>
    </location>
</feature>
<feature type="compositionally biased region" description="Acidic residues" evidence="8">
    <location>
        <begin position="221"/>
        <end position="235"/>
    </location>
</feature>
<accession>A0ABR1LX55</accession>
<feature type="compositionally biased region" description="Basic residues" evidence="8">
    <location>
        <begin position="66"/>
        <end position="79"/>
    </location>
</feature>
<dbReference type="RefSeq" id="XP_066657012.1">
    <property type="nucleotide sequence ID" value="XM_066799778.1"/>
</dbReference>
<comment type="subcellular location">
    <subcellularLocation>
        <location evidence="2">Cytoplasm</location>
        <location evidence="2">Cytoskeleton</location>
        <location evidence="2">Spindle</location>
    </subcellularLocation>
    <subcellularLocation>
        <location evidence="1">Nucleus</location>
    </subcellularLocation>
</comment>
<dbReference type="GeneID" id="92032684"/>
<feature type="compositionally biased region" description="Acidic residues" evidence="8">
    <location>
        <begin position="763"/>
        <end position="773"/>
    </location>
</feature>
<feature type="compositionally biased region" description="Acidic residues" evidence="8">
    <location>
        <begin position="277"/>
        <end position="318"/>
    </location>
</feature>
<feature type="compositionally biased region" description="Polar residues" evidence="8">
    <location>
        <begin position="844"/>
        <end position="856"/>
    </location>
</feature>
<evidence type="ECO:0000259" key="9">
    <source>
        <dbReference type="Pfam" id="PF03941"/>
    </source>
</evidence>
<feature type="compositionally biased region" description="Polar residues" evidence="8">
    <location>
        <begin position="820"/>
        <end position="829"/>
    </location>
</feature>
<feature type="compositionally biased region" description="Acidic residues" evidence="8">
    <location>
        <begin position="479"/>
        <end position="489"/>
    </location>
</feature>
<evidence type="ECO:0000256" key="5">
    <source>
        <dbReference type="ARBA" id="ARBA00022829"/>
    </source>
</evidence>
<evidence type="ECO:0000313" key="11">
    <source>
        <dbReference type="Proteomes" id="UP001360953"/>
    </source>
</evidence>
<feature type="compositionally biased region" description="Acidic residues" evidence="8">
    <location>
        <begin position="1190"/>
        <end position="1199"/>
    </location>
</feature>
<feature type="region of interest" description="Disordered" evidence="8">
    <location>
        <begin position="1252"/>
        <end position="1301"/>
    </location>
</feature>
<keyword evidence="11" id="KW-1185">Reference proteome</keyword>